<dbReference type="KEGG" id="adu:107479459"/>
<proteinExistence type="predicted"/>
<keyword evidence="1" id="KW-1185">Reference proteome</keyword>
<name>A0A6P4CPU5_ARADU</name>
<dbReference type="PANTHER" id="PTHR10492">
    <property type="match status" value="1"/>
</dbReference>
<accession>A0A6P4CPU5</accession>
<dbReference type="Proteomes" id="UP000515211">
    <property type="component" value="Chromosome 3"/>
</dbReference>
<dbReference type="PANTHER" id="PTHR10492:SF78">
    <property type="entry name" value="ATP-DEPENDENT DNA HELICASE"/>
    <property type="match status" value="1"/>
</dbReference>
<dbReference type="OrthoDB" id="1680778at2759"/>
<protein>
    <submittedName>
        <fullName evidence="2">Uncharacterized protein LOC107479459</fullName>
    </submittedName>
</protein>
<dbReference type="RefSeq" id="XP_015955077.1">
    <property type="nucleotide sequence ID" value="XM_016099591.1"/>
</dbReference>
<dbReference type="AlphaFoldDB" id="A0A6P4CPU5"/>
<gene>
    <name evidence="2" type="primary">LOC107479459</name>
</gene>
<dbReference type="GeneID" id="107479459"/>
<sequence length="135" mass="15795">MIHGPYGRTFSKLPYMKDGYCIKYYPKIFSSTTVIDDSGYSSYRRRDTGVVTEKKGVHMDNRNVVPYNVYLLMFYQAHVNVEYCNKSNAIKYLFKYVNKGLNRVAVRVSKEASSGKDTQIIDEIKQFYDCRYLSM</sequence>
<evidence type="ECO:0000313" key="2">
    <source>
        <dbReference type="RefSeq" id="XP_015955077.1"/>
    </source>
</evidence>
<reference evidence="2" key="2">
    <citation type="submission" date="2025-08" db="UniProtKB">
        <authorList>
            <consortium name="RefSeq"/>
        </authorList>
    </citation>
    <scope>IDENTIFICATION</scope>
    <source>
        <tissue evidence="2">Whole plant</tissue>
    </source>
</reference>
<evidence type="ECO:0000313" key="1">
    <source>
        <dbReference type="Proteomes" id="UP000515211"/>
    </source>
</evidence>
<reference evidence="1" key="1">
    <citation type="journal article" date="2016" name="Nat. Genet.">
        <title>The genome sequences of Arachis duranensis and Arachis ipaensis, the diploid ancestors of cultivated peanut.</title>
        <authorList>
            <person name="Bertioli D.J."/>
            <person name="Cannon S.B."/>
            <person name="Froenicke L."/>
            <person name="Huang G."/>
            <person name="Farmer A.D."/>
            <person name="Cannon E.K."/>
            <person name="Liu X."/>
            <person name="Gao D."/>
            <person name="Clevenger J."/>
            <person name="Dash S."/>
            <person name="Ren L."/>
            <person name="Moretzsohn M.C."/>
            <person name="Shirasawa K."/>
            <person name="Huang W."/>
            <person name="Vidigal B."/>
            <person name="Abernathy B."/>
            <person name="Chu Y."/>
            <person name="Niederhuth C.E."/>
            <person name="Umale P."/>
            <person name="Araujo A.C."/>
            <person name="Kozik A."/>
            <person name="Kim K.D."/>
            <person name="Burow M.D."/>
            <person name="Varshney R.K."/>
            <person name="Wang X."/>
            <person name="Zhang X."/>
            <person name="Barkley N."/>
            <person name="Guimaraes P.M."/>
            <person name="Isobe S."/>
            <person name="Guo B."/>
            <person name="Liao B."/>
            <person name="Stalker H.T."/>
            <person name="Schmitz R.J."/>
            <person name="Scheffler B.E."/>
            <person name="Leal-Bertioli S.C."/>
            <person name="Xun X."/>
            <person name="Jackson S.A."/>
            <person name="Michelmore R."/>
            <person name="Ozias-Akins P."/>
        </authorList>
    </citation>
    <scope>NUCLEOTIDE SEQUENCE [LARGE SCALE GENOMIC DNA]</scope>
    <source>
        <strain evidence="1">cv. V14167</strain>
    </source>
</reference>
<organism evidence="1 2">
    <name type="scientific">Arachis duranensis</name>
    <name type="common">Wild peanut</name>
    <dbReference type="NCBI Taxonomy" id="130453"/>
    <lineage>
        <taxon>Eukaryota</taxon>
        <taxon>Viridiplantae</taxon>
        <taxon>Streptophyta</taxon>
        <taxon>Embryophyta</taxon>
        <taxon>Tracheophyta</taxon>
        <taxon>Spermatophyta</taxon>
        <taxon>Magnoliopsida</taxon>
        <taxon>eudicotyledons</taxon>
        <taxon>Gunneridae</taxon>
        <taxon>Pentapetalae</taxon>
        <taxon>rosids</taxon>
        <taxon>fabids</taxon>
        <taxon>Fabales</taxon>
        <taxon>Fabaceae</taxon>
        <taxon>Papilionoideae</taxon>
        <taxon>50 kb inversion clade</taxon>
        <taxon>dalbergioids sensu lato</taxon>
        <taxon>Dalbergieae</taxon>
        <taxon>Pterocarpus clade</taxon>
        <taxon>Arachis</taxon>
    </lineage>
</organism>